<reference evidence="2" key="1">
    <citation type="journal article" date="2023" name="Science">
        <title>Genome structures resolve the early diversification of teleost fishes.</title>
        <authorList>
            <person name="Parey E."/>
            <person name="Louis A."/>
            <person name="Montfort J."/>
            <person name="Bouchez O."/>
            <person name="Roques C."/>
            <person name="Iampietro C."/>
            <person name="Lluch J."/>
            <person name="Castinel A."/>
            <person name="Donnadieu C."/>
            <person name="Desvignes T."/>
            <person name="Floi Bucao C."/>
            <person name="Jouanno E."/>
            <person name="Wen M."/>
            <person name="Mejri S."/>
            <person name="Dirks R."/>
            <person name="Jansen H."/>
            <person name="Henkel C."/>
            <person name="Chen W.J."/>
            <person name="Zahm M."/>
            <person name="Cabau C."/>
            <person name="Klopp C."/>
            <person name="Thompson A.W."/>
            <person name="Robinson-Rechavi M."/>
            <person name="Braasch I."/>
            <person name="Lecointre G."/>
            <person name="Bobe J."/>
            <person name="Postlethwait J.H."/>
            <person name="Berthelot C."/>
            <person name="Roest Crollius H."/>
            <person name="Guiguen Y."/>
        </authorList>
    </citation>
    <scope>NUCLEOTIDE SEQUENCE</scope>
    <source>
        <strain evidence="2">NC1722</strain>
    </source>
</reference>
<dbReference type="EMBL" id="JAINUG010000044">
    <property type="protein sequence ID" value="KAJ8406328.1"/>
    <property type="molecule type" value="Genomic_DNA"/>
</dbReference>
<gene>
    <name evidence="2" type="ORF">AAFF_G00305590</name>
</gene>
<keyword evidence="3" id="KW-1185">Reference proteome</keyword>
<evidence type="ECO:0000313" key="2">
    <source>
        <dbReference type="EMBL" id="KAJ8406328.1"/>
    </source>
</evidence>
<feature type="region of interest" description="Disordered" evidence="1">
    <location>
        <begin position="22"/>
        <end position="58"/>
    </location>
</feature>
<sequence>MSAPSTLLAKAEMKRMQRALRRASACSGSGGNKTSPCFSRGTTAAVGPSDDPAPDFQPPPLFLSGFRERDLAALWPGPDWVADAVIVKSVPHTVTIRPVPAVGEDLKENKVRRCP</sequence>
<evidence type="ECO:0000313" key="3">
    <source>
        <dbReference type="Proteomes" id="UP001221898"/>
    </source>
</evidence>
<evidence type="ECO:0000256" key="1">
    <source>
        <dbReference type="SAM" id="MobiDB-lite"/>
    </source>
</evidence>
<protein>
    <submittedName>
        <fullName evidence="2">Uncharacterized protein</fullName>
    </submittedName>
</protein>
<name>A0AAD7SPP2_9TELE</name>
<feature type="compositionally biased region" description="Polar residues" evidence="1">
    <location>
        <begin position="32"/>
        <end position="42"/>
    </location>
</feature>
<dbReference type="Proteomes" id="UP001221898">
    <property type="component" value="Unassembled WGS sequence"/>
</dbReference>
<accession>A0AAD7SPP2</accession>
<dbReference type="AlphaFoldDB" id="A0AAD7SPP2"/>
<comment type="caution">
    <text evidence="2">The sequence shown here is derived from an EMBL/GenBank/DDBJ whole genome shotgun (WGS) entry which is preliminary data.</text>
</comment>
<organism evidence="2 3">
    <name type="scientific">Aldrovandia affinis</name>
    <dbReference type="NCBI Taxonomy" id="143900"/>
    <lineage>
        <taxon>Eukaryota</taxon>
        <taxon>Metazoa</taxon>
        <taxon>Chordata</taxon>
        <taxon>Craniata</taxon>
        <taxon>Vertebrata</taxon>
        <taxon>Euteleostomi</taxon>
        <taxon>Actinopterygii</taxon>
        <taxon>Neopterygii</taxon>
        <taxon>Teleostei</taxon>
        <taxon>Notacanthiformes</taxon>
        <taxon>Halosauridae</taxon>
        <taxon>Aldrovandia</taxon>
    </lineage>
</organism>
<proteinExistence type="predicted"/>